<dbReference type="Gene3D" id="1.10.10.630">
    <property type="entry name" value="DnaD domain-like"/>
    <property type="match status" value="1"/>
</dbReference>
<sequence>MEVNNKRYYWLKLNENFFEDDTIQWLEEQENGDKYVIFYLKLALKSLQDNGKLIRYVGEKLMPYDVKALSKLTNTDSDTVKVAMNLFVEIGLVEILDTGELFMKQIEEMTGSETAAAKRMRKSRAKQKLLEQTVDKTSQCYSDVHKSDTEKEIEKELDIELDKEQDKSNATTADSLKALYQFYQENFGIITPYIQDDIKDYSELQSPELVQLAMEKALDKQKPWSYAKGILKNWLTKNIKTLDQAQAEEVQFNNSRKNRGMYVEPVPEWMKQQGNSKQSSNTQVYEEIDEVELMQQLNELMGG</sequence>
<organism evidence="4 5">
    <name type="scientific">Suicoccus acidiformans</name>
    <dbReference type="NCBI Taxonomy" id="2036206"/>
    <lineage>
        <taxon>Bacteria</taxon>
        <taxon>Bacillati</taxon>
        <taxon>Bacillota</taxon>
        <taxon>Bacilli</taxon>
        <taxon>Lactobacillales</taxon>
        <taxon>Aerococcaceae</taxon>
        <taxon>Suicoccus</taxon>
    </lineage>
</organism>
<dbReference type="InterPro" id="IPR034829">
    <property type="entry name" value="DnaD-like_sf"/>
</dbReference>
<dbReference type="PANTHER" id="PTHR37293">
    <property type="entry name" value="PHAGE REPLICATION PROTEIN-RELATED"/>
    <property type="match status" value="1"/>
</dbReference>
<evidence type="ECO:0000313" key="4">
    <source>
        <dbReference type="EMBL" id="AXY24925.1"/>
    </source>
</evidence>
<comment type="similarity">
    <text evidence="1">Belongs to the DnaB/DnaD family.</text>
</comment>
<feature type="domain" description="DnaB/C C-terminal" evidence="2">
    <location>
        <begin position="180"/>
        <end position="248"/>
    </location>
</feature>
<evidence type="ECO:0000259" key="2">
    <source>
        <dbReference type="Pfam" id="PF07261"/>
    </source>
</evidence>
<dbReference type="OrthoDB" id="3199595at2"/>
<evidence type="ECO:0000256" key="1">
    <source>
        <dbReference type="ARBA" id="ARBA00093462"/>
    </source>
</evidence>
<dbReference type="Pfam" id="PF07261">
    <property type="entry name" value="DnaB_2"/>
    <property type="match status" value="1"/>
</dbReference>
<accession>A0A347WIL8</accession>
<evidence type="ECO:0000259" key="3">
    <source>
        <dbReference type="Pfam" id="PF09681"/>
    </source>
</evidence>
<dbReference type="AlphaFoldDB" id="A0A347WIL8"/>
<proteinExistence type="inferred from homology"/>
<dbReference type="KEGG" id="abae:CL176_02175"/>
<dbReference type="Pfam" id="PF09681">
    <property type="entry name" value="Phage_rep_org_N"/>
    <property type="match status" value="1"/>
</dbReference>
<evidence type="ECO:0000313" key="5">
    <source>
        <dbReference type="Proteomes" id="UP000263232"/>
    </source>
</evidence>
<dbReference type="InterPro" id="IPR006343">
    <property type="entry name" value="DnaB/C_C"/>
</dbReference>
<dbReference type="EMBL" id="CP023434">
    <property type="protein sequence ID" value="AXY24925.1"/>
    <property type="molecule type" value="Genomic_DNA"/>
</dbReference>
<name>A0A347WIL8_9LACT</name>
<dbReference type="NCBIfam" id="TIGR01446">
    <property type="entry name" value="DnaD_dom"/>
    <property type="match status" value="1"/>
</dbReference>
<dbReference type="InterPro" id="IPR053162">
    <property type="entry name" value="DnaD"/>
</dbReference>
<reference evidence="4 5" key="1">
    <citation type="submission" date="2017-09" db="EMBL/GenBank/DDBJ databases">
        <title>Complete genome sequence of Oxytococcus suis strain ZY16052.</title>
        <authorList>
            <person name="Li F."/>
        </authorList>
    </citation>
    <scope>NUCLEOTIDE SEQUENCE [LARGE SCALE GENOMIC DNA]</scope>
    <source>
        <strain evidence="4 5">ZY16052</strain>
    </source>
</reference>
<dbReference type="InterPro" id="IPR010056">
    <property type="entry name" value="Phage_rep_org__N"/>
</dbReference>
<dbReference type="SUPFAM" id="SSF158499">
    <property type="entry name" value="DnaD domain-like"/>
    <property type="match status" value="1"/>
</dbReference>
<dbReference type="Proteomes" id="UP000263232">
    <property type="component" value="Chromosome"/>
</dbReference>
<protein>
    <submittedName>
        <fullName evidence="4">DnaD domain protein</fullName>
    </submittedName>
</protein>
<feature type="domain" description="Phage replisome organiser N-terminal" evidence="3">
    <location>
        <begin position="10"/>
        <end position="128"/>
    </location>
</feature>
<gene>
    <name evidence="4" type="ORF">CL176_02175</name>
</gene>
<keyword evidence="5" id="KW-1185">Reference proteome</keyword>
<dbReference type="NCBIfam" id="TIGR01714">
    <property type="entry name" value="phage_rep_org_N"/>
    <property type="match status" value="1"/>
</dbReference>
<dbReference type="PANTHER" id="PTHR37293:SF5">
    <property type="entry name" value="DNA REPLICATION PROTEIN"/>
    <property type="match status" value="1"/>
</dbReference>